<comment type="caution">
    <text evidence="2">The sequence shown here is derived from an EMBL/GenBank/DDBJ whole genome shotgun (WGS) entry which is preliminary data.</text>
</comment>
<evidence type="ECO:0000313" key="2">
    <source>
        <dbReference type="EMBL" id="MBS0125171.1"/>
    </source>
</evidence>
<dbReference type="RefSeq" id="WP_212537129.1">
    <property type="nucleotide sequence ID" value="NZ_JAGTUU010000005.1"/>
</dbReference>
<keyword evidence="3" id="KW-1185">Reference proteome</keyword>
<evidence type="ECO:0000313" key="3">
    <source>
        <dbReference type="Proteomes" id="UP000681356"/>
    </source>
</evidence>
<evidence type="ECO:0000256" key="1">
    <source>
        <dbReference type="SAM" id="MobiDB-lite"/>
    </source>
</evidence>
<organism evidence="2 3">
    <name type="scientific">Thetidibacter halocola</name>
    <dbReference type="NCBI Taxonomy" id="2827239"/>
    <lineage>
        <taxon>Bacteria</taxon>
        <taxon>Pseudomonadati</taxon>
        <taxon>Pseudomonadota</taxon>
        <taxon>Alphaproteobacteria</taxon>
        <taxon>Rhodobacterales</taxon>
        <taxon>Roseobacteraceae</taxon>
        <taxon>Thetidibacter</taxon>
    </lineage>
</organism>
<feature type="region of interest" description="Disordered" evidence="1">
    <location>
        <begin position="156"/>
        <end position="190"/>
    </location>
</feature>
<reference evidence="2" key="1">
    <citation type="submission" date="2021-04" db="EMBL/GenBank/DDBJ databases">
        <authorList>
            <person name="Yoon J."/>
        </authorList>
    </citation>
    <scope>NUCLEOTIDE SEQUENCE</scope>
    <source>
        <strain evidence="2">KMU-90</strain>
    </source>
</reference>
<dbReference type="EMBL" id="JAGTUU010000005">
    <property type="protein sequence ID" value="MBS0125171.1"/>
    <property type="molecule type" value="Genomic_DNA"/>
</dbReference>
<sequence length="190" mass="20037">MQVLLLDRNGDRLDRGMIGFMEAGVLTTGTGSVSVAEACLRRTCVDLLVITADSAGAQTRALIHLAEQRNPDVATILMAADVARATDIAAQSLPSVHCILSADSSAQQVLRFGLASLRGGRIVADRVPQPEPEPELWEEAMMPVEPAPVAPPVEAESVTPAMAEHPAEPATPVFATARRRGRLPPTAFAA</sequence>
<proteinExistence type="predicted"/>
<protein>
    <submittedName>
        <fullName evidence="2">Uncharacterized protein</fullName>
    </submittedName>
</protein>
<dbReference type="AlphaFoldDB" id="A0A8J7WH12"/>
<gene>
    <name evidence="2" type="ORF">KB874_13855</name>
</gene>
<accession>A0A8J7WH12</accession>
<name>A0A8J7WH12_9RHOB</name>
<dbReference type="Proteomes" id="UP000681356">
    <property type="component" value="Unassembled WGS sequence"/>
</dbReference>